<evidence type="ECO:0000259" key="1">
    <source>
        <dbReference type="Pfam" id="PF04326"/>
    </source>
</evidence>
<dbReference type="Proteomes" id="UP001595878">
    <property type="component" value="Unassembled WGS sequence"/>
</dbReference>
<dbReference type="InterPro" id="IPR036388">
    <property type="entry name" value="WH-like_DNA-bd_sf"/>
</dbReference>
<evidence type="ECO:0000313" key="2">
    <source>
        <dbReference type="EMBL" id="MFC4691270.1"/>
    </source>
</evidence>
<dbReference type="InterPro" id="IPR038475">
    <property type="entry name" value="RecG_C_sf"/>
</dbReference>
<proteinExistence type="predicted"/>
<dbReference type="EMBL" id="JBHSHB010000024">
    <property type="protein sequence ID" value="MFC4691270.1"/>
    <property type="molecule type" value="Genomic_DNA"/>
</dbReference>
<sequence>MAESQHTEWKESWHEKYLKWVSGFANAQGGTLFIGIDDNGVVKGISNAQKLLEDLPNQIRDVLGVMPAVNLHTKDGLDYLEIVVEPYPFPISLRGTYYYRSGSTLQELKGVALTKFLLERQGKKWDAVPVPHITIEDLKTSTFDFFKAKAAKSERLSQEDVEGTPQELLESLNLFVDDGQLFKRAAVLLFHPNPEKYITGASIKIGFFESDDNLKYQDEVKGNLLEQAEETLDLLKTKYDTANITYNENGSRQEKFRFPQDAIREAVLNAIAHKDYSSGIPIQISVYSDKIIIWNEGQLPENWTIDRLTQKHPSKPFNPDVANTLFRAGYIESWGRGTIKIINACKAHKIAPPIFTNVAPDFEVTLINYTKEALEAKGLKVAFITIILYVQEHQSISNSIVQDICKVSKRTATRYLTDLEGTYLVKNGTIGSGTTYMLKGDTIEPE</sequence>
<dbReference type="InterPro" id="IPR038461">
    <property type="entry name" value="Schlafen_AlbA_2_dom_sf"/>
</dbReference>
<dbReference type="Gene3D" id="1.10.10.10">
    <property type="entry name" value="Winged helix-like DNA-binding domain superfamily/Winged helix DNA-binding domain"/>
    <property type="match status" value="1"/>
</dbReference>
<keyword evidence="2" id="KW-0547">Nucleotide-binding</keyword>
<dbReference type="InterPro" id="IPR007421">
    <property type="entry name" value="Schlafen_AlbA_2_dom"/>
</dbReference>
<dbReference type="Gene3D" id="3.30.950.30">
    <property type="entry name" value="Schlafen, AAA domain"/>
    <property type="match status" value="1"/>
</dbReference>
<comment type="caution">
    <text evidence="2">The sequence shown here is derived from an EMBL/GenBank/DDBJ whole genome shotgun (WGS) entry which is preliminary data.</text>
</comment>
<dbReference type="Pfam" id="PF04326">
    <property type="entry name" value="SLFN_AlbA_2"/>
    <property type="match status" value="1"/>
</dbReference>
<feature type="domain" description="Schlafen AlbA-2" evidence="1">
    <location>
        <begin position="3"/>
        <end position="108"/>
    </location>
</feature>
<gene>
    <name evidence="2" type="ORF">ACFO5T_12600</name>
</gene>
<dbReference type="GO" id="GO:0005524">
    <property type="term" value="F:ATP binding"/>
    <property type="evidence" value="ECO:0007669"/>
    <property type="project" value="UniProtKB-KW"/>
</dbReference>
<accession>A0ABV9LBX6</accession>
<protein>
    <submittedName>
        <fullName evidence="2">ATP-binding protein</fullName>
    </submittedName>
</protein>
<dbReference type="RefSeq" id="WP_380034935.1">
    <property type="nucleotide sequence ID" value="NZ_JBHSHB010000024.1"/>
</dbReference>
<dbReference type="Pfam" id="PF13749">
    <property type="entry name" value="HATPase_c_4"/>
    <property type="match status" value="1"/>
</dbReference>
<dbReference type="PANTHER" id="PTHR30595:SF6">
    <property type="entry name" value="SCHLAFEN ALBA-2 DOMAIN-CONTAINING PROTEIN"/>
    <property type="match status" value="1"/>
</dbReference>
<reference evidence="3" key="1">
    <citation type="journal article" date="2019" name="Int. J. Syst. Evol. Microbiol.">
        <title>The Global Catalogue of Microorganisms (GCM) 10K type strain sequencing project: providing services to taxonomists for standard genome sequencing and annotation.</title>
        <authorList>
            <consortium name="The Broad Institute Genomics Platform"/>
            <consortium name="The Broad Institute Genome Sequencing Center for Infectious Disease"/>
            <person name="Wu L."/>
            <person name="Ma J."/>
        </authorList>
    </citation>
    <scope>NUCLEOTIDE SEQUENCE [LARGE SCALE GENOMIC DNA]</scope>
    <source>
        <strain evidence="3">CGMCC 4.7427</strain>
    </source>
</reference>
<organism evidence="2 3">
    <name type="scientific">Dokdonia genika</name>
    <dbReference type="NCBI Taxonomy" id="308113"/>
    <lineage>
        <taxon>Bacteria</taxon>
        <taxon>Pseudomonadati</taxon>
        <taxon>Bacteroidota</taxon>
        <taxon>Flavobacteriia</taxon>
        <taxon>Flavobacteriales</taxon>
        <taxon>Flavobacteriaceae</taxon>
        <taxon>Dokdonia</taxon>
    </lineage>
</organism>
<name>A0ABV9LBX6_9FLAO</name>
<keyword evidence="2" id="KW-0067">ATP-binding</keyword>
<keyword evidence="3" id="KW-1185">Reference proteome</keyword>
<dbReference type="Gene3D" id="3.30.565.60">
    <property type="match status" value="1"/>
</dbReference>
<evidence type="ECO:0000313" key="3">
    <source>
        <dbReference type="Proteomes" id="UP001595878"/>
    </source>
</evidence>
<dbReference type="PANTHER" id="PTHR30595">
    <property type="entry name" value="GLPR-RELATED TRANSCRIPTIONAL REPRESSOR"/>
    <property type="match status" value="1"/>
</dbReference>